<dbReference type="SMART" id="SM00248">
    <property type="entry name" value="ANK"/>
    <property type="match status" value="4"/>
</dbReference>
<dbReference type="EMBL" id="CAIX01000097">
    <property type="protein sequence ID" value="CCI45377.1"/>
    <property type="molecule type" value="Genomic_DNA"/>
</dbReference>
<name>A0A024GFB1_9STRA</name>
<feature type="repeat" description="ANK" evidence="1">
    <location>
        <begin position="72"/>
        <end position="104"/>
    </location>
</feature>
<evidence type="ECO:0000256" key="1">
    <source>
        <dbReference type="PROSITE-ProRule" id="PRU00023"/>
    </source>
</evidence>
<dbReference type="InParanoid" id="A0A024GFB1"/>
<dbReference type="Pfam" id="PF00023">
    <property type="entry name" value="Ank"/>
    <property type="match status" value="1"/>
</dbReference>
<feature type="repeat" description="ANK" evidence="1">
    <location>
        <begin position="108"/>
        <end position="144"/>
    </location>
</feature>
<feature type="compositionally biased region" description="Basic and acidic residues" evidence="2">
    <location>
        <begin position="39"/>
        <end position="50"/>
    </location>
</feature>
<organism evidence="3 4">
    <name type="scientific">Albugo candida</name>
    <dbReference type="NCBI Taxonomy" id="65357"/>
    <lineage>
        <taxon>Eukaryota</taxon>
        <taxon>Sar</taxon>
        <taxon>Stramenopiles</taxon>
        <taxon>Oomycota</taxon>
        <taxon>Peronosporomycetes</taxon>
        <taxon>Albuginales</taxon>
        <taxon>Albuginaceae</taxon>
        <taxon>Albugo</taxon>
    </lineage>
</organism>
<gene>
    <name evidence="3" type="ORF">BN9_062740</name>
</gene>
<feature type="compositionally biased region" description="Low complexity" evidence="2">
    <location>
        <begin position="51"/>
        <end position="66"/>
    </location>
</feature>
<keyword evidence="4" id="KW-1185">Reference proteome</keyword>
<proteinExistence type="predicted"/>
<dbReference type="InterPro" id="IPR036770">
    <property type="entry name" value="Ankyrin_rpt-contain_sf"/>
</dbReference>
<feature type="repeat" description="ANK" evidence="1">
    <location>
        <begin position="180"/>
        <end position="212"/>
    </location>
</feature>
<dbReference type="InterPro" id="IPR002110">
    <property type="entry name" value="Ankyrin_rpt"/>
</dbReference>
<dbReference type="PROSITE" id="PS50297">
    <property type="entry name" value="ANK_REP_REGION"/>
    <property type="match status" value="3"/>
</dbReference>
<dbReference type="Gene3D" id="1.25.40.20">
    <property type="entry name" value="Ankyrin repeat-containing domain"/>
    <property type="match status" value="2"/>
</dbReference>
<dbReference type="PROSITE" id="PS50088">
    <property type="entry name" value="ANK_REPEAT"/>
    <property type="match status" value="3"/>
</dbReference>
<accession>A0A024GFB1</accession>
<evidence type="ECO:0000313" key="3">
    <source>
        <dbReference type="EMBL" id="CCI45377.1"/>
    </source>
</evidence>
<comment type="caution">
    <text evidence="3">The sequence shown here is derived from an EMBL/GenBank/DDBJ whole genome shotgun (WGS) entry which is preliminary data.</text>
</comment>
<dbReference type="Proteomes" id="UP000053237">
    <property type="component" value="Unassembled WGS sequence"/>
</dbReference>
<sequence>MSNVARFLANSEKHRLSIDRLATRIIVNYLNKRGYDVHEARDSDPTEKSRASTASTASSVSSVVASLREPKHGQTPLHLAARKRDLPVMQALLKTEGIENFINHQDNNGNTALHFAAAASKHEESSTMVQLLLEAGANVDVMNHKSLVPSAVHMLTLTKDEPRIVCMLLDCGANPSARVDESTLLHIAARRGFPKVAYHLVRNGASPSARNQNGLMCVEVASNCVRYAMFEGISSTQPDFFRKLIGIAADIALRWRKRKEDALVDMMRRDDLQGVKRLPEGLQ</sequence>
<protein>
    <submittedName>
        <fullName evidence="3">Uncharacterized protein</fullName>
    </submittedName>
</protein>
<feature type="region of interest" description="Disordered" evidence="2">
    <location>
        <begin position="39"/>
        <end position="73"/>
    </location>
</feature>
<evidence type="ECO:0000256" key="2">
    <source>
        <dbReference type="SAM" id="MobiDB-lite"/>
    </source>
</evidence>
<dbReference type="SUPFAM" id="SSF48403">
    <property type="entry name" value="Ankyrin repeat"/>
    <property type="match status" value="1"/>
</dbReference>
<dbReference type="PANTHER" id="PTHR24118:SF100">
    <property type="entry name" value="FYVE-TYPE DOMAIN-CONTAINING PROTEIN"/>
    <property type="match status" value="1"/>
</dbReference>
<dbReference type="PANTHER" id="PTHR24118">
    <property type="entry name" value="POTE ANKYRIN DOMAIN"/>
    <property type="match status" value="1"/>
</dbReference>
<dbReference type="OrthoDB" id="341259at2759"/>
<evidence type="ECO:0000313" key="4">
    <source>
        <dbReference type="Proteomes" id="UP000053237"/>
    </source>
</evidence>
<dbReference type="PRINTS" id="PR01415">
    <property type="entry name" value="ANKYRIN"/>
</dbReference>
<dbReference type="Pfam" id="PF12796">
    <property type="entry name" value="Ank_2"/>
    <property type="match status" value="1"/>
</dbReference>
<keyword evidence="1" id="KW-0040">ANK repeat</keyword>
<dbReference type="STRING" id="65357.A0A024GFB1"/>
<reference evidence="3 4" key="1">
    <citation type="submission" date="2012-05" db="EMBL/GenBank/DDBJ databases">
        <title>Recombination and specialization in a pathogen metapopulation.</title>
        <authorList>
            <person name="Gardiner A."/>
            <person name="Kemen E."/>
            <person name="Schultz-Larsen T."/>
            <person name="MacLean D."/>
            <person name="Van Oosterhout C."/>
            <person name="Jones J.D.G."/>
        </authorList>
    </citation>
    <scope>NUCLEOTIDE SEQUENCE [LARGE SCALE GENOMIC DNA]</scope>
    <source>
        <strain evidence="3 4">Ac Nc2</strain>
    </source>
</reference>
<dbReference type="AlphaFoldDB" id="A0A024GFB1"/>